<keyword evidence="6" id="KW-1133">Transmembrane helix</keyword>
<dbReference type="InterPro" id="IPR017907">
    <property type="entry name" value="Znf_RING_CS"/>
</dbReference>
<dbReference type="GeneID" id="111839042"/>
<sequence>MNDAKGSENIRGGHSSKMTQQNKIPQAERKNRSMRRSRSSDAGLGERNGRKMEQDRAERRQRGRSEERRGSRVSGNRGRDDGTEDTECIVCFCPYDNVFKAPKILACGHTFCLECLARINVSSVELKSLACPICRGLTELPHGRDLPQLDNNKDIFSRLPPEMQRALSVRFQRSKGKLVLKKPPAFNKPAASSLALPNFKKEKKEHQAQGNLQFGNLEAGLDQATTVDVGRPPSRVRTRLRQIMRSNHCYYAVVAAIIIITVTLMLVGILAFVVMPLAPMGNQINTGNTSNEHRP</sequence>
<name>A0A3B3SQP4_9TELE</name>
<evidence type="ECO:0000256" key="4">
    <source>
        <dbReference type="PROSITE-ProRule" id="PRU00175"/>
    </source>
</evidence>
<dbReference type="GO" id="GO:0008270">
    <property type="term" value="F:zinc ion binding"/>
    <property type="evidence" value="ECO:0007669"/>
    <property type="project" value="UniProtKB-KW"/>
</dbReference>
<keyword evidence="1" id="KW-0479">Metal-binding</keyword>
<dbReference type="RefSeq" id="XP_023658390.1">
    <property type="nucleotide sequence ID" value="XM_023802622.2"/>
</dbReference>
<evidence type="ECO:0000256" key="3">
    <source>
        <dbReference type="ARBA" id="ARBA00022833"/>
    </source>
</evidence>
<dbReference type="Gene3D" id="3.30.40.10">
    <property type="entry name" value="Zinc/RING finger domain, C3HC4 (zinc finger)"/>
    <property type="match status" value="1"/>
</dbReference>
<dbReference type="GO" id="GO:0016567">
    <property type="term" value="P:protein ubiquitination"/>
    <property type="evidence" value="ECO:0007669"/>
    <property type="project" value="TreeGrafter"/>
</dbReference>
<keyword evidence="2 4" id="KW-0863">Zinc-finger</keyword>
<dbReference type="GO" id="GO:0061630">
    <property type="term" value="F:ubiquitin protein ligase activity"/>
    <property type="evidence" value="ECO:0007669"/>
    <property type="project" value="TreeGrafter"/>
</dbReference>
<accession>A0A3B3SQP4</accession>
<evidence type="ECO:0000313" key="9">
    <source>
        <dbReference type="Proteomes" id="UP000261540"/>
    </source>
</evidence>
<dbReference type="AlphaFoldDB" id="A0A3B3SQP4"/>
<dbReference type="PANTHER" id="PTHR22791:SF9">
    <property type="entry name" value="RING FINGER PROTEIN 183"/>
    <property type="match status" value="1"/>
</dbReference>
<feature type="compositionally biased region" description="Basic and acidic residues" evidence="5">
    <location>
        <begin position="47"/>
        <end position="70"/>
    </location>
</feature>
<keyword evidence="3" id="KW-0862">Zinc</keyword>
<reference evidence="8" key="1">
    <citation type="submission" date="2025-08" db="UniProtKB">
        <authorList>
            <consortium name="Ensembl"/>
        </authorList>
    </citation>
    <scope>IDENTIFICATION</scope>
</reference>
<dbReference type="InterPro" id="IPR051435">
    <property type="entry name" value="RING_finger_E3_ubiq-ligases"/>
</dbReference>
<evidence type="ECO:0000259" key="7">
    <source>
        <dbReference type="PROSITE" id="PS50089"/>
    </source>
</evidence>
<feature type="transmembrane region" description="Helical" evidence="6">
    <location>
        <begin position="249"/>
        <end position="275"/>
    </location>
</feature>
<keyword evidence="9" id="KW-1185">Reference proteome</keyword>
<dbReference type="PANTHER" id="PTHR22791">
    <property type="entry name" value="RING-TYPE DOMAIN-CONTAINING PROTEIN"/>
    <property type="match status" value="1"/>
</dbReference>
<dbReference type="OrthoDB" id="342730at2759"/>
<evidence type="ECO:0000256" key="6">
    <source>
        <dbReference type="SAM" id="Phobius"/>
    </source>
</evidence>
<evidence type="ECO:0000256" key="5">
    <source>
        <dbReference type="SAM" id="MobiDB-lite"/>
    </source>
</evidence>
<dbReference type="Proteomes" id="UP000261540">
    <property type="component" value="Unplaced"/>
</dbReference>
<dbReference type="PROSITE" id="PS00518">
    <property type="entry name" value="ZF_RING_1"/>
    <property type="match status" value="1"/>
</dbReference>
<evidence type="ECO:0000256" key="1">
    <source>
        <dbReference type="ARBA" id="ARBA00022723"/>
    </source>
</evidence>
<feature type="domain" description="RING-type" evidence="7">
    <location>
        <begin position="88"/>
        <end position="135"/>
    </location>
</feature>
<dbReference type="CTD" id="138065"/>
<dbReference type="InterPro" id="IPR001841">
    <property type="entry name" value="Znf_RING"/>
</dbReference>
<dbReference type="SUPFAM" id="SSF57850">
    <property type="entry name" value="RING/U-box"/>
    <property type="match status" value="1"/>
</dbReference>
<evidence type="ECO:0000313" key="8">
    <source>
        <dbReference type="Ensembl" id="ENSPKIP00000032668.1"/>
    </source>
</evidence>
<keyword evidence="6" id="KW-0472">Membrane</keyword>
<dbReference type="PROSITE" id="PS50089">
    <property type="entry name" value="ZF_RING_2"/>
    <property type="match status" value="1"/>
</dbReference>
<keyword evidence="6" id="KW-0812">Transmembrane</keyword>
<dbReference type="Ensembl" id="ENSPKIT00000013539.1">
    <property type="protein sequence ID" value="ENSPKIP00000032668.1"/>
    <property type="gene ID" value="ENSPKIG00000012672.1"/>
</dbReference>
<dbReference type="InterPro" id="IPR013083">
    <property type="entry name" value="Znf_RING/FYVE/PHD"/>
</dbReference>
<dbReference type="InterPro" id="IPR027370">
    <property type="entry name" value="Znf-RING_euk"/>
</dbReference>
<dbReference type="KEGG" id="pki:111839042"/>
<feature type="region of interest" description="Disordered" evidence="5">
    <location>
        <begin position="1"/>
        <end position="83"/>
    </location>
</feature>
<dbReference type="Pfam" id="PF13445">
    <property type="entry name" value="zf-RING_UBOX"/>
    <property type="match status" value="1"/>
</dbReference>
<proteinExistence type="predicted"/>
<protein>
    <submittedName>
        <fullName evidence="8">Ring finger protein 183</fullName>
    </submittedName>
</protein>
<evidence type="ECO:0000256" key="2">
    <source>
        <dbReference type="ARBA" id="ARBA00022771"/>
    </source>
</evidence>
<organism evidence="8 9">
    <name type="scientific">Paramormyrops kingsleyae</name>
    <dbReference type="NCBI Taxonomy" id="1676925"/>
    <lineage>
        <taxon>Eukaryota</taxon>
        <taxon>Metazoa</taxon>
        <taxon>Chordata</taxon>
        <taxon>Craniata</taxon>
        <taxon>Vertebrata</taxon>
        <taxon>Euteleostomi</taxon>
        <taxon>Actinopterygii</taxon>
        <taxon>Neopterygii</taxon>
        <taxon>Teleostei</taxon>
        <taxon>Osteoglossocephala</taxon>
        <taxon>Osteoglossomorpha</taxon>
        <taxon>Osteoglossiformes</taxon>
        <taxon>Mormyridae</taxon>
        <taxon>Paramormyrops</taxon>
    </lineage>
</organism>
<dbReference type="GeneTree" id="ENSGT00940000166999"/>
<reference evidence="8" key="2">
    <citation type="submission" date="2025-09" db="UniProtKB">
        <authorList>
            <consortium name="Ensembl"/>
        </authorList>
    </citation>
    <scope>IDENTIFICATION</scope>
</reference>
<dbReference type="SMART" id="SM00184">
    <property type="entry name" value="RING"/>
    <property type="match status" value="1"/>
</dbReference>